<keyword evidence="2" id="KW-0418">Kinase</keyword>
<proteinExistence type="inferred from homology"/>
<keyword evidence="2" id="KW-0808">Transferase</keyword>
<accession>A0A4P9W495</accession>
<dbReference type="AlphaFoldDB" id="A0A4P9W495"/>
<dbReference type="Gene3D" id="3.90.1200.10">
    <property type="match status" value="1"/>
</dbReference>
<dbReference type="Pfam" id="PF01633">
    <property type="entry name" value="Choline_kinase"/>
    <property type="match status" value="1"/>
</dbReference>
<evidence type="ECO:0000313" key="2">
    <source>
        <dbReference type="EMBL" id="RKO85668.1"/>
    </source>
</evidence>
<keyword evidence="3" id="KW-1185">Reference proteome</keyword>
<name>A0A4P9W495_9FUNG</name>
<dbReference type="GO" id="GO:0006646">
    <property type="term" value="P:phosphatidylethanolamine biosynthetic process"/>
    <property type="evidence" value="ECO:0007669"/>
    <property type="project" value="TreeGrafter"/>
</dbReference>
<dbReference type="OrthoDB" id="10267235at2759"/>
<evidence type="ECO:0000256" key="1">
    <source>
        <dbReference type="ARBA" id="ARBA00038211"/>
    </source>
</evidence>
<dbReference type="Gene3D" id="3.30.200.20">
    <property type="entry name" value="Phosphorylase Kinase, domain 1"/>
    <property type="match status" value="1"/>
</dbReference>
<dbReference type="GO" id="GO:0005737">
    <property type="term" value="C:cytoplasm"/>
    <property type="evidence" value="ECO:0007669"/>
    <property type="project" value="TreeGrafter"/>
</dbReference>
<organism evidence="2 3">
    <name type="scientific">Blyttiomyces helicus</name>
    <dbReference type="NCBI Taxonomy" id="388810"/>
    <lineage>
        <taxon>Eukaryota</taxon>
        <taxon>Fungi</taxon>
        <taxon>Fungi incertae sedis</taxon>
        <taxon>Chytridiomycota</taxon>
        <taxon>Chytridiomycota incertae sedis</taxon>
        <taxon>Chytridiomycetes</taxon>
        <taxon>Chytridiomycetes incertae sedis</taxon>
        <taxon>Blyttiomyces</taxon>
    </lineage>
</organism>
<reference evidence="3" key="1">
    <citation type="journal article" date="2018" name="Nat. Microbiol.">
        <title>Leveraging single-cell genomics to expand the fungal tree of life.</title>
        <authorList>
            <person name="Ahrendt S.R."/>
            <person name="Quandt C.A."/>
            <person name="Ciobanu D."/>
            <person name="Clum A."/>
            <person name="Salamov A."/>
            <person name="Andreopoulos B."/>
            <person name="Cheng J.F."/>
            <person name="Woyke T."/>
            <person name="Pelin A."/>
            <person name="Henrissat B."/>
            <person name="Reynolds N.K."/>
            <person name="Benny G.L."/>
            <person name="Smith M.E."/>
            <person name="James T.Y."/>
            <person name="Grigoriev I.V."/>
        </authorList>
    </citation>
    <scope>NUCLEOTIDE SEQUENCE [LARGE SCALE GENOMIC DNA]</scope>
</reference>
<dbReference type="CDD" id="cd05157">
    <property type="entry name" value="ETNK_euk"/>
    <property type="match status" value="1"/>
</dbReference>
<dbReference type="PANTHER" id="PTHR22603">
    <property type="entry name" value="CHOLINE/ETHANOALAMINE KINASE"/>
    <property type="match status" value="1"/>
</dbReference>
<dbReference type="Proteomes" id="UP000269721">
    <property type="component" value="Unassembled WGS sequence"/>
</dbReference>
<dbReference type="InterPro" id="IPR011009">
    <property type="entry name" value="Kinase-like_dom_sf"/>
</dbReference>
<protein>
    <submittedName>
        <fullName evidence="2">Kinase-like domain-containing protein</fullName>
    </submittedName>
</protein>
<dbReference type="GO" id="GO:0004305">
    <property type="term" value="F:ethanolamine kinase activity"/>
    <property type="evidence" value="ECO:0007669"/>
    <property type="project" value="TreeGrafter"/>
</dbReference>
<comment type="similarity">
    <text evidence="1">Belongs to the choline/ethanolamine kinase family.</text>
</comment>
<dbReference type="PANTHER" id="PTHR22603:SF93">
    <property type="entry name" value="RE24176P"/>
    <property type="match status" value="1"/>
</dbReference>
<sequence>MTNCVFFASAPLASEKVLVRIYGTCADQFVQREREMFWLCRLSELGIGPRLLGAFSNGRCEQYLDSTTLTKHDIRSPTTSPLIARALSRVHGLIRSCDPDQASAPELWDRMRAWYRLATKAAADFSPEQQARIAAAGVEVDALGREIERLQRELVGGGEGPTLVFAHNDAQYGNILQMRSDGSIIVVDYEYSGVNYRGFDIGNHFCEWAADYHSPTPHEMNFTHYPTPSEQHTFLDAYLSAQIESGAIPPPADRESLINLLARESTRFALCSHLLWGLWGLMQARQSEMISFDYLGYAVQRLGEYFRTRDAVLGL</sequence>
<dbReference type="SUPFAM" id="SSF56112">
    <property type="entry name" value="Protein kinase-like (PK-like)"/>
    <property type="match status" value="1"/>
</dbReference>
<dbReference type="GO" id="GO:0004103">
    <property type="term" value="F:choline kinase activity"/>
    <property type="evidence" value="ECO:0007669"/>
    <property type="project" value="TreeGrafter"/>
</dbReference>
<gene>
    <name evidence="2" type="ORF">BDK51DRAFT_15861</name>
</gene>
<dbReference type="EMBL" id="KZ998864">
    <property type="protein sequence ID" value="RKO85668.1"/>
    <property type="molecule type" value="Genomic_DNA"/>
</dbReference>
<evidence type="ECO:0000313" key="3">
    <source>
        <dbReference type="Proteomes" id="UP000269721"/>
    </source>
</evidence>